<dbReference type="AlphaFoldDB" id="A0A6A6VHA4"/>
<feature type="compositionally biased region" description="Polar residues" evidence="1">
    <location>
        <begin position="37"/>
        <end position="52"/>
    </location>
</feature>
<evidence type="ECO:0000313" key="5">
    <source>
        <dbReference type="Proteomes" id="UP000799440"/>
    </source>
</evidence>
<evidence type="ECO:0000259" key="3">
    <source>
        <dbReference type="PROSITE" id="PS51762"/>
    </source>
</evidence>
<dbReference type="GO" id="GO:0005975">
    <property type="term" value="P:carbohydrate metabolic process"/>
    <property type="evidence" value="ECO:0007669"/>
    <property type="project" value="InterPro"/>
</dbReference>
<sequence>MASGTSSSKHSASTTAGRPKADRQPSPSPGSSTPRSITHSLATGPSTPVLRSTPSRIAIRSELGSSNGLASSNGFTSSTGLASSTAQTSYFKSRRIKKSEIQRPWLDQKDPREKWTWIIPLVGILLGLGIATALVWMALRSVVNHKYCLVLNDNFTTWDSNVWSKEVQVDGFGNGQFEMTTNTEENVYVVNNTLVIKPTVQDPTLLENNFVIDLRGNGCTGTEWYQCVATTNVTNGTIINPVKSGRINTRLGASIKFGRVEVEAKLPAGDWLWPAIWMLPTYSVYGEWPRSGEMDIMHSRGNNYTYRQGGNNIVSSKLHFGPNKENDGWWRNNVKQHAPGHKTWASGWHTFGIEWSEKYIYTYIDTRLLQVMYTHFSQPFWEYGNFPLADANGTRLVNPWEGTGSKATPFDQDFYLVINVAVGGTNGWFEDGKSNKPWVDRSPTARRDFWLAKDQWEPTWRDQGFLQIRRVRMWQQEGHNGC</sequence>
<evidence type="ECO:0000313" key="4">
    <source>
        <dbReference type="EMBL" id="KAF2748960.1"/>
    </source>
</evidence>
<dbReference type="InterPro" id="IPR013320">
    <property type="entry name" value="ConA-like_dom_sf"/>
</dbReference>
<keyword evidence="5" id="KW-1185">Reference proteome</keyword>
<keyword evidence="2" id="KW-1133">Transmembrane helix</keyword>
<dbReference type="GO" id="GO:0004553">
    <property type="term" value="F:hydrolase activity, hydrolyzing O-glycosyl compounds"/>
    <property type="evidence" value="ECO:0007669"/>
    <property type="project" value="InterPro"/>
</dbReference>
<dbReference type="InterPro" id="IPR000757">
    <property type="entry name" value="Beta-glucanase-like"/>
</dbReference>
<dbReference type="PROSITE" id="PS51762">
    <property type="entry name" value="GH16_2"/>
    <property type="match status" value="1"/>
</dbReference>
<organism evidence="4 5">
    <name type="scientific">Sporormia fimetaria CBS 119925</name>
    <dbReference type="NCBI Taxonomy" id="1340428"/>
    <lineage>
        <taxon>Eukaryota</taxon>
        <taxon>Fungi</taxon>
        <taxon>Dikarya</taxon>
        <taxon>Ascomycota</taxon>
        <taxon>Pezizomycotina</taxon>
        <taxon>Dothideomycetes</taxon>
        <taxon>Pleosporomycetidae</taxon>
        <taxon>Pleosporales</taxon>
        <taxon>Sporormiaceae</taxon>
        <taxon>Sporormia</taxon>
    </lineage>
</organism>
<dbReference type="Proteomes" id="UP000799440">
    <property type="component" value="Unassembled WGS sequence"/>
</dbReference>
<evidence type="ECO:0000256" key="1">
    <source>
        <dbReference type="SAM" id="MobiDB-lite"/>
    </source>
</evidence>
<dbReference type="PANTHER" id="PTHR10963:SF62">
    <property type="entry name" value="GLUCAN 1,3-BETA-GLUCOSIDASE"/>
    <property type="match status" value="1"/>
</dbReference>
<keyword evidence="2" id="KW-0472">Membrane</keyword>
<keyword evidence="4" id="KW-0378">Hydrolase</keyword>
<feature type="compositionally biased region" description="Low complexity" evidence="1">
    <location>
        <begin position="1"/>
        <end position="16"/>
    </location>
</feature>
<dbReference type="OrthoDB" id="4781at2759"/>
<reference evidence="4" key="1">
    <citation type="journal article" date="2020" name="Stud. Mycol.">
        <title>101 Dothideomycetes genomes: a test case for predicting lifestyles and emergence of pathogens.</title>
        <authorList>
            <person name="Haridas S."/>
            <person name="Albert R."/>
            <person name="Binder M."/>
            <person name="Bloem J."/>
            <person name="Labutti K."/>
            <person name="Salamov A."/>
            <person name="Andreopoulos B."/>
            <person name="Baker S."/>
            <person name="Barry K."/>
            <person name="Bills G."/>
            <person name="Bluhm B."/>
            <person name="Cannon C."/>
            <person name="Castanera R."/>
            <person name="Culley D."/>
            <person name="Daum C."/>
            <person name="Ezra D."/>
            <person name="Gonzalez J."/>
            <person name="Henrissat B."/>
            <person name="Kuo A."/>
            <person name="Liang C."/>
            <person name="Lipzen A."/>
            <person name="Lutzoni F."/>
            <person name="Magnuson J."/>
            <person name="Mondo S."/>
            <person name="Nolan M."/>
            <person name="Ohm R."/>
            <person name="Pangilinan J."/>
            <person name="Park H.-J."/>
            <person name="Ramirez L."/>
            <person name="Alfaro M."/>
            <person name="Sun H."/>
            <person name="Tritt A."/>
            <person name="Yoshinaga Y."/>
            <person name="Zwiers L.-H."/>
            <person name="Turgeon B."/>
            <person name="Goodwin S."/>
            <person name="Spatafora J."/>
            <person name="Crous P."/>
            <person name="Grigoriev I."/>
        </authorList>
    </citation>
    <scope>NUCLEOTIDE SEQUENCE</scope>
    <source>
        <strain evidence="4">CBS 119925</strain>
    </source>
</reference>
<name>A0A6A6VHA4_9PLEO</name>
<feature type="region of interest" description="Disordered" evidence="1">
    <location>
        <begin position="1"/>
        <end position="52"/>
    </location>
</feature>
<feature type="transmembrane region" description="Helical" evidence="2">
    <location>
        <begin position="117"/>
        <end position="139"/>
    </location>
</feature>
<dbReference type="InterPro" id="IPR050546">
    <property type="entry name" value="Glycosyl_Hydrlase_16"/>
</dbReference>
<dbReference type="Gene3D" id="2.60.120.200">
    <property type="match status" value="1"/>
</dbReference>
<dbReference type="Pfam" id="PF00722">
    <property type="entry name" value="Glyco_hydro_16"/>
    <property type="match status" value="1"/>
</dbReference>
<gene>
    <name evidence="4" type="ORF">M011DRAFT_399406</name>
</gene>
<dbReference type="EMBL" id="MU006567">
    <property type="protein sequence ID" value="KAF2748960.1"/>
    <property type="molecule type" value="Genomic_DNA"/>
</dbReference>
<dbReference type="PANTHER" id="PTHR10963">
    <property type="entry name" value="GLYCOSYL HYDROLASE-RELATED"/>
    <property type="match status" value="1"/>
</dbReference>
<evidence type="ECO:0000256" key="2">
    <source>
        <dbReference type="SAM" id="Phobius"/>
    </source>
</evidence>
<dbReference type="SUPFAM" id="SSF49899">
    <property type="entry name" value="Concanavalin A-like lectins/glucanases"/>
    <property type="match status" value="1"/>
</dbReference>
<accession>A0A6A6VHA4</accession>
<keyword evidence="2" id="KW-0812">Transmembrane</keyword>
<proteinExistence type="predicted"/>
<feature type="domain" description="GH16" evidence="3">
    <location>
        <begin position="156"/>
        <end position="479"/>
    </location>
</feature>
<protein>
    <submittedName>
        <fullName evidence="4">Glycoside hydrolase family 16 protein</fullName>
    </submittedName>
</protein>